<feature type="transmembrane region" description="Helical" evidence="7">
    <location>
        <begin position="134"/>
        <end position="155"/>
    </location>
</feature>
<feature type="transmembrane region" description="Helical" evidence="7">
    <location>
        <begin position="305"/>
        <end position="327"/>
    </location>
</feature>
<protein>
    <recommendedName>
        <fullName evidence="8">Major facilitator superfamily (MFS) profile domain-containing protein</fullName>
    </recommendedName>
</protein>
<organism evidence="9 10">
    <name type="scientific">Vreelandella titanicae</name>
    <dbReference type="NCBI Taxonomy" id="664683"/>
    <lineage>
        <taxon>Bacteria</taxon>
        <taxon>Pseudomonadati</taxon>
        <taxon>Pseudomonadota</taxon>
        <taxon>Gammaproteobacteria</taxon>
        <taxon>Oceanospirillales</taxon>
        <taxon>Halomonadaceae</taxon>
        <taxon>Vreelandella</taxon>
    </lineage>
</organism>
<proteinExistence type="predicted"/>
<dbReference type="PANTHER" id="PTHR23517">
    <property type="entry name" value="RESISTANCE PROTEIN MDTM, PUTATIVE-RELATED-RELATED"/>
    <property type="match status" value="1"/>
</dbReference>
<dbReference type="AlphaFoldDB" id="A0AAP9T0E7"/>
<evidence type="ECO:0000256" key="3">
    <source>
        <dbReference type="ARBA" id="ARBA00022475"/>
    </source>
</evidence>
<feature type="transmembrane region" description="Helical" evidence="7">
    <location>
        <begin position="12"/>
        <end position="35"/>
    </location>
</feature>
<dbReference type="InterPro" id="IPR036259">
    <property type="entry name" value="MFS_trans_sf"/>
</dbReference>
<evidence type="ECO:0000313" key="9">
    <source>
        <dbReference type="EMBL" id="QKS24732.1"/>
    </source>
</evidence>
<dbReference type="Proteomes" id="UP000509761">
    <property type="component" value="Chromosome"/>
</dbReference>
<dbReference type="GO" id="GO:0022857">
    <property type="term" value="F:transmembrane transporter activity"/>
    <property type="evidence" value="ECO:0007669"/>
    <property type="project" value="InterPro"/>
</dbReference>
<keyword evidence="6 7" id="KW-0472">Membrane</keyword>
<dbReference type="RefSeq" id="WP_174788267.1">
    <property type="nucleotide sequence ID" value="NZ_CP054580.1"/>
</dbReference>
<reference evidence="9 10" key="1">
    <citation type="submission" date="2019-12" db="EMBL/GenBank/DDBJ databases">
        <title>Genome sequencing and assembly of endphytes of Porphyra tenera.</title>
        <authorList>
            <person name="Park J.M."/>
            <person name="Shin R."/>
            <person name="Jo S.H."/>
        </authorList>
    </citation>
    <scope>NUCLEOTIDE SEQUENCE [LARGE SCALE GENOMIC DNA]</scope>
    <source>
        <strain evidence="9 10">GPM3</strain>
    </source>
</reference>
<keyword evidence="4 7" id="KW-0812">Transmembrane</keyword>
<dbReference type="InterPro" id="IPR011701">
    <property type="entry name" value="MFS"/>
</dbReference>
<evidence type="ECO:0000259" key="8">
    <source>
        <dbReference type="PROSITE" id="PS50850"/>
    </source>
</evidence>
<evidence type="ECO:0000256" key="6">
    <source>
        <dbReference type="ARBA" id="ARBA00023136"/>
    </source>
</evidence>
<feature type="transmembrane region" description="Helical" evidence="7">
    <location>
        <begin position="281"/>
        <end position="299"/>
    </location>
</feature>
<keyword evidence="3" id="KW-1003">Cell membrane</keyword>
<feature type="transmembrane region" description="Helical" evidence="7">
    <location>
        <begin position="76"/>
        <end position="94"/>
    </location>
</feature>
<dbReference type="InterPro" id="IPR050171">
    <property type="entry name" value="MFS_Transporters"/>
</dbReference>
<feature type="transmembrane region" description="Helical" evidence="7">
    <location>
        <begin position="217"/>
        <end position="238"/>
    </location>
</feature>
<feature type="domain" description="Major facilitator superfamily (MFS) profile" evidence="8">
    <location>
        <begin position="1"/>
        <end position="393"/>
    </location>
</feature>
<keyword evidence="10" id="KW-1185">Reference proteome</keyword>
<feature type="transmembrane region" description="Helical" evidence="7">
    <location>
        <begin position="41"/>
        <end position="64"/>
    </location>
</feature>
<dbReference type="Gene3D" id="1.20.1250.20">
    <property type="entry name" value="MFS general substrate transporter like domains"/>
    <property type="match status" value="2"/>
</dbReference>
<dbReference type="EMBL" id="CP054580">
    <property type="protein sequence ID" value="QKS24732.1"/>
    <property type="molecule type" value="Genomic_DNA"/>
</dbReference>
<keyword evidence="2" id="KW-0813">Transport</keyword>
<feature type="transmembrane region" description="Helical" evidence="7">
    <location>
        <begin position="250"/>
        <end position="269"/>
    </location>
</feature>
<feature type="transmembrane region" description="Helical" evidence="7">
    <location>
        <begin position="161"/>
        <end position="179"/>
    </location>
</feature>
<evidence type="ECO:0000256" key="7">
    <source>
        <dbReference type="SAM" id="Phobius"/>
    </source>
</evidence>
<dbReference type="GO" id="GO:0005886">
    <property type="term" value="C:plasma membrane"/>
    <property type="evidence" value="ECO:0007669"/>
    <property type="project" value="UniProtKB-SubCell"/>
</dbReference>
<evidence type="ECO:0000256" key="2">
    <source>
        <dbReference type="ARBA" id="ARBA00022448"/>
    </source>
</evidence>
<gene>
    <name evidence="9" type="ORF">FX987_02514</name>
</gene>
<feature type="transmembrane region" description="Helical" evidence="7">
    <location>
        <begin position="100"/>
        <end position="122"/>
    </location>
</feature>
<dbReference type="Pfam" id="PF07690">
    <property type="entry name" value="MFS_1"/>
    <property type="match status" value="1"/>
</dbReference>
<dbReference type="SUPFAM" id="SSF103473">
    <property type="entry name" value="MFS general substrate transporter"/>
    <property type="match status" value="1"/>
</dbReference>
<evidence type="ECO:0000256" key="5">
    <source>
        <dbReference type="ARBA" id="ARBA00022989"/>
    </source>
</evidence>
<name>A0AAP9T0E7_9GAMM</name>
<feature type="transmembrane region" description="Helical" evidence="7">
    <location>
        <begin position="348"/>
        <end position="365"/>
    </location>
</feature>
<dbReference type="InterPro" id="IPR020846">
    <property type="entry name" value="MFS_dom"/>
</dbReference>
<dbReference type="PROSITE" id="PS50850">
    <property type="entry name" value="MFS"/>
    <property type="match status" value="1"/>
</dbReference>
<feature type="transmembrane region" description="Helical" evidence="7">
    <location>
        <begin position="371"/>
        <end position="389"/>
    </location>
</feature>
<dbReference type="PANTHER" id="PTHR23517:SF3">
    <property type="entry name" value="INTEGRAL MEMBRANE TRANSPORT PROTEIN"/>
    <property type="match status" value="1"/>
</dbReference>
<sequence length="393" mass="41432">MAKTSKKKCHGWTLYALSFFSLSPMLMMGLAVPLWGVSLGIAPSHLGVILSARSFLPLLLSIYGGNLLDQWGVRRTLQVLAVLSMFIPLLYPVLPFTSALILLELFGGVVTAFVWMCAQTVLGQVAKGDPLYASRFSFAASMGNLCGPFLLGLAWGLSGPWAAFGVVAAWGAALTLLVVSCGSSFQGANTHVDYGSRSVLTTHLTALKTMRDRQVAFVLYTTFIRIAAYTVQASFYVVALDFVGQGKIQIGILVGIAGLCSGGFTMLSASVVRLIGSQEHVLVSGVALAILSIAVTPAFSSFTLLLVLAILHGAGMGLSMPLLLSLLSEAASSDTQGLAVGLRSTANRLAGVVIPVGLGAAINMFGITWGFYLIGFLLLVFLWLGWCALKPSQ</sequence>
<evidence type="ECO:0000313" key="10">
    <source>
        <dbReference type="Proteomes" id="UP000509761"/>
    </source>
</evidence>
<evidence type="ECO:0000256" key="4">
    <source>
        <dbReference type="ARBA" id="ARBA00022692"/>
    </source>
</evidence>
<evidence type="ECO:0000256" key="1">
    <source>
        <dbReference type="ARBA" id="ARBA00004651"/>
    </source>
</evidence>
<keyword evidence="5 7" id="KW-1133">Transmembrane helix</keyword>
<accession>A0AAP9T0E7</accession>
<comment type="subcellular location">
    <subcellularLocation>
        <location evidence="1">Cell membrane</location>
        <topology evidence="1">Multi-pass membrane protein</topology>
    </subcellularLocation>
</comment>